<name>A0AAE0AXJ7_9ROSI</name>
<feature type="region of interest" description="Disordered" evidence="1">
    <location>
        <begin position="34"/>
        <end position="61"/>
    </location>
</feature>
<organism evidence="2 3">
    <name type="scientific">Dipteronia sinensis</name>
    <dbReference type="NCBI Taxonomy" id="43782"/>
    <lineage>
        <taxon>Eukaryota</taxon>
        <taxon>Viridiplantae</taxon>
        <taxon>Streptophyta</taxon>
        <taxon>Embryophyta</taxon>
        <taxon>Tracheophyta</taxon>
        <taxon>Spermatophyta</taxon>
        <taxon>Magnoliopsida</taxon>
        <taxon>eudicotyledons</taxon>
        <taxon>Gunneridae</taxon>
        <taxon>Pentapetalae</taxon>
        <taxon>rosids</taxon>
        <taxon>malvids</taxon>
        <taxon>Sapindales</taxon>
        <taxon>Sapindaceae</taxon>
        <taxon>Hippocastanoideae</taxon>
        <taxon>Acereae</taxon>
        <taxon>Dipteronia</taxon>
    </lineage>
</organism>
<gene>
    <name evidence="2" type="ORF">Dsin_005432</name>
</gene>
<proteinExistence type="predicted"/>
<feature type="compositionally biased region" description="Basic and acidic residues" evidence="1">
    <location>
        <begin position="47"/>
        <end position="61"/>
    </location>
</feature>
<accession>A0AAE0AXJ7</accession>
<keyword evidence="3" id="KW-1185">Reference proteome</keyword>
<dbReference type="AlphaFoldDB" id="A0AAE0AXJ7"/>
<comment type="caution">
    <text evidence="2">The sequence shown here is derived from an EMBL/GenBank/DDBJ whole genome shotgun (WGS) entry which is preliminary data.</text>
</comment>
<evidence type="ECO:0000256" key="1">
    <source>
        <dbReference type="SAM" id="MobiDB-lite"/>
    </source>
</evidence>
<dbReference type="Proteomes" id="UP001281410">
    <property type="component" value="Unassembled WGS sequence"/>
</dbReference>
<evidence type="ECO:0000313" key="2">
    <source>
        <dbReference type="EMBL" id="KAK3225570.1"/>
    </source>
</evidence>
<reference evidence="2" key="1">
    <citation type="journal article" date="2023" name="Plant J.">
        <title>Genome sequences and population genomics provide insights into the demographic history, inbreeding, and mutation load of two 'living fossil' tree species of Dipteronia.</title>
        <authorList>
            <person name="Feng Y."/>
            <person name="Comes H.P."/>
            <person name="Chen J."/>
            <person name="Zhu S."/>
            <person name="Lu R."/>
            <person name="Zhang X."/>
            <person name="Li P."/>
            <person name="Qiu J."/>
            <person name="Olsen K.M."/>
            <person name="Qiu Y."/>
        </authorList>
    </citation>
    <scope>NUCLEOTIDE SEQUENCE</scope>
    <source>
        <strain evidence="2">NBL</strain>
    </source>
</reference>
<evidence type="ECO:0000313" key="3">
    <source>
        <dbReference type="Proteomes" id="UP001281410"/>
    </source>
</evidence>
<dbReference type="EMBL" id="JANJYJ010000002">
    <property type="protein sequence ID" value="KAK3225570.1"/>
    <property type="molecule type" value="Genomic_DNA"/>
</dbReference>
<sequence>MAAMDSYLHRDDRSLLRFAMEDLFASIDRGLHSLQGRQHSPTTAARRKLEDDDGATGRKLEVDDGATRRKLEDGLNSVWLQEKEGDCLRLLRLNRVRATVGLCAHDG</sequence>
<protein>
    <submittedName>
        <fullName evidence="2">Uncharacterized protein</fullName>
    </submittedName>
</protein>